<dbReference type="Proteomes" id="UP000315003">
    <property type="component" value="Chromosome"/>
</dbReference>
<reference evidence="3 4" key="1">
    <citation type="submission" date="2019-02" db="EMBL/GenBank/DDBJ databases">
        <title>Deep-cultivation of Planctomycetes and their phenomic and genomic characterization uncovers novel biology.</title>
        <authorList>
            <person name="Wiegand S."/>
            <person name="Jogler M."/>
            <person name="Boedeker C."/>
            <person name="Pinto D."/>
            <person name="Vollmers J."/>
            <person name="Rivas-Marin E."/>
            <person name="Kohn T."/>
            <person name="Peeters S.H."/>
            <person name="Heuer A."/>
            <person name="Rast P."/>
            <person name="Oberbeckmann S."/>
            <person name="Bunk B."/>
            <person name="Jeske O."/>
            <person name="Meyerdierks A."/>
            <person name="Storesund J.E."/>
            <person name="Kallscheuer N."/>
            <person name="Luecker S."/>
            <person name="Lage O.M."/>
            <person name="Pohl T."/>
            <person name="Merkel B.J."/>
            <person name="Hornburger P."/>
            <person name="Mueller R.-W."/>
            <person name="Bruemmer F."/>
            <person name="Labrenz M."/>
            <person name="Spormann A.M."/>
            <person name="Op den Camp H."/>
            <person name="Overmann J."/>
            <person name="Amann R."/>
            <person name="Jetten M.S.M."/>
            <person name="Mascher T."/>
            <person name="Medema M.H."/>
            <person name="Devos D.P."/>
            <person name="Kaster A.-K."/>
            <person name="Ovreas L."/>
            <person name="Rohde M."/>
            <person name="Galperin M.Y."/>
            <person name="Jogler C."/>
        </authorList>
    </citation>
    <scope>NUCLEOTIDE SEQUENCE [LARGE SCALE GENOMIC DNA]</scope>
    <source>
        <strain evidence="3 4">SV_7m_r</strain>
    </source>
</reference>
<keyword evidence="2" id="KW-0472">Membrane</keyword>
<feature type="compositionally biased region" description="Polar residues" evidence="1">
    <location>
        <begin position="626"/>
        <end position="646"/>
    </location>
</feature>
<keyword evidence="2" id="KW-1133">Transmembrane helix</keyword>
<dbReference type="RefSeq" id="WP_145276419.1">
    <property type="nucleotide sequence ID" value="NZ_CP036272.1"/>
</dbReference>
<evidence type="ECO:0000256" key="1">
    <source>
        <dbReference type="SAM" id="MobiDB-lite"/>
    </source>
</evidence>
<evidence type="ECO:0000256" key="2">
    <source>
        <dbReference type="SAM" id="Phobius"/>
    </source>
</evidence>
<accession>A0A517T0V9</accession>
<keyword evidence="4" id="KW-1185">Reference proteome</keyword>
<dbReference type="AlphaFoldDB" id="A0A517T0V9"/>
<feature type="transmembrane region" description="Helical" evidence="2">
    <location>
        <begin position="652"/>
        <end position="671"/>
    </location>
</feature>
<name>A0A517T0V9_9BACT</name>
<dbReference type="EMBL" id="CP036272">
    <property type="protein sequence ID" value="QDT61983.1"/>
    <property type="molecule type" value="Genomic_DNA"/>
</dbReference>
<evidence type="ECO:0000313" key="4">
    <source>
        <dbReference type="Proteomes" id="UP000315003"/>
    </source>
</evidence>
<sequence>MGRNAMDWNVKCQAIVNVMVPFVATFAMLVCQSVAHCQSSISANPQAVAGGSAFGLGLPTHVQPVLSQPNAGQDVTNLRSSGMATTNDASPVPVPTVHTPVASRPANAFSATGRHDAVITHGASVVHADVNRAGPSTTVAGDSSDVVFQERLVQGAARFPSTSSGAAQGSLAGGPVVPVSGALPVSDQDPASTAISVPPASMAAPPLAGSSALPAGDALSALPAAGDIAASDAASSNTASLPSPLPASAGMSVPDTLLALPDNPDPALPTTSPAGELPANLPTAALPAINAMNPGSQAAAPSNSAASEVALPASNVPASNVPAAMAGAPAEPASTPGFNTLPRSVNLPANPNLPATPAPSLAAQSLAAQPADAMNSGLSSSGMSNAPAASAWKTLDRTTLPASSGYPSTGYPAMAGNTNTTTAAPAPVAPVPAAPAPVAAASLPRLPGTYTDEQVLAMLATMGISKTDPRLAQPGFLDDVYRAFYQQYLLPNGLVAPASPSGALATGQPASAASGSEMALSVPRTNAPQPWPDSAERSRLAETPGTAVNQTLGGPATRWSPVNQPDRSVMPTSHTADANRMLNGDRAGTDRAGADLVSSTGGQPDRRMRSRASEENFDDLEGSDVFNVSKTNGSTGAATGSEQPGASENNPFVSLLLLISIAGNFFLFIGLRRVWYRHRDLIASTRLVSSE</sequence>
<feature type="transmembrane region" description="Helical" evidence="2">
    <location>
        <begin position="12"/>
        <end position="30"/>
    </location>
</feature>
<keyword evidence="2" id="KW-0812">Transmembrane</keyword>
<dbReference type="OrthoDB" id="232801at2"/>
<feature type="region of interest" description="Disordered" evidence="1">
    <location>
        <begin position="501"/>
        <end position="646"/>
    </location>
</feature>
<feature type="compositionally biased region" description="Polar residues" evidence="1">
    <location>
        <begin position="560"/>
        <end position="576"/>
    </location>
</feature>
<gene>
    <name evidence="3" type="ORF">SV7mr_45240</name>
</gene>
<protein>
    <submittedName>
        <fullName evidence="3">Uncharacterized protein</fullName>
    </submittedName>
</protein>
<organism evidence="3 4">
    <name type="scientific">Stieleria bergensis</name>
    <dbReference type="NCBI Taxonomy" id="2528025"/>
    <lineage>
        <taxon>Bacteria</taxon>
        <taxon>Pseudomonadati</taxon>
        <taxon>Planctomycetota</taxon>
        <taxon>Planctomycetia</taxon>
        <taxon>Pirellulales</taxon>
        <taxon>Pirellulaceae</taxon>
        <taxon>Stieleria</taxon>
    </lineage>
</organism>
<evidence type="ECO:0000313" key="3">
    <source>
        <dbReference type="EMBL" id="QDT61983.1"/>
    </source>
</evidence>
<proteinExistence type="predicted"/>
<feature type="compositionally biased region" description="Basic and acidic residues" evidence="1">
    <location>
        <begin position="604"/>
        <end position="614"/>
    </location>
</feature>
<feature type="region of interest" description="Disordered" evidence="1">
    <location>
        <begin position="235"/>
        <end position="280"/>
    </location>
</feature>